<protein>
    <submittedName>
        <fullName evidence="6">MFS transporter</fullName>
    </submittedName>
</protein>
<gene>
    <name evidence="6" type="ORF">C6570_09265</name>
</gene>
<feature type="transmembrane region" description="Helical" evidence="4">
    <location>
        <begin position="235"/>
        <end position="257"/>
    </location>
</feature>
<feature type="transmembrane region" description="Helical" evidence="4">
    <location>
        <begin position="149"/>
        <end position="168"/>
    </location>
</feature>
<feature type="transmembrane region" description="Helical" evidence="4">
    <location>
        <begin position="356"/>
        <end position="380"/>
    </location>
</feature>
<evidence type="ECO:0000313" key="6">
    <source>
        <dbReference type="EMBL" id="AVO34394.1"/>
    </source>
</evidence>
<organism evidence="6 7">
    <name type="scientific">Ottowia oryzae</name>
    <dbReference type="NCBI Taxonomy" id="2109914"/>
    <lineage>
        <taxon>Bacteria</taxon>
        <taxon>Pseudomonadati</taxon>
        <taxon>Pseudomonadota</taxon>
        <taxon>Betaproteobacteria</taxon>
        <taxon>Burkholderiales</taxon>
        <taxon>Comamonadaceae</taxon>
        <taxon>Ottowia</taxon>
    </lineage>
</organism>
<dbReference type="PANTHER" id="PTHR11360:SF290">
    <property type="entry name" value="MONOCARBOXYLATE MFS PERMEASE"/>
    <property type="match status" value="1"/>
</dbReference>
<evidence type="ECO:0000313" key="7">
    <source>
        <dbReference type="Proteomes" id="UP000239709"/>
    </source>
</evidence>
<dbReference type="InterPro" id="IPR011701">
    <property type="entry name" value="MFS"/>
</dbReference>
<reference evidence="6 7" key="1">
    <citation type="submission" date="2018-03" db="EMBL/GenBank/DDBJ databases">
        <title>Genome sequencing of Ottowia sp.</title>
        <authorList>
            <person name="Kim S.-J."/>
            <person name="Heo J."/>
            <person name="Kwon S.-W."/>
        </authorList>
    </citation>
    <scope>NUCLEOTIDE SEQUENCE [LARGE SCALE GENOMIC DNA]</scope>
    <source>
        <strain evidence="6 7">KADR8-3</strain>
    </source>
</reference>
<feature type="transmembrane region" description="Helical" evidence="4">
    <location>
        <begin position="63"/>
        <end position="81"/>
    </location>
</feature>
<dbReference type="GO" id="GO:0022857">
    <property type="term" value="F:transmembrane transporter activity"/>
    <property type="evidence" value="ECO:0007669"/>
    <property type="project" value="InterPro"/>
</dbReference>
<dbReference type="PANTHER" id="PTHR11360">
    <property type="entry name" value="MONOCARBOXYLATE TRANSPORTER"/>
    <property type="match status" value="1"/>
</dbReference>
<feature type="transmembrane region" description="Helical" evidence="4">
    <location>
        <begin position="386"/>
        <end position="409"/>
    </location>
</feature>
<evidence type="ECO:0000259" key="5">
    <source>
        <dbReference type="PROSITE" id="PS50850"/>
    </source>
</evidence>
<dbReference type="EMBL" id="CP027666">
    <property type="protein sequence ID" value="AVO34394.1"/>
    <property type="molecule type" value="Genomic_DNA"/>
</dbReference>
<feature type="transmembrane region" description="Helical" evidence="4">
    <location>
        <begin position="323"/>
        <end position="344"/>
    </location>
</feature>
<feature type="transmembrane region" description="Helical" evidence="4">
    <location>
        <begin position="88"/>
        <end position="107"/>
    </location>
</feature>
<feature type="transmembrane region" description="Helical" evidence="4">
    <location>
        <begin position="269"/>
        <end position="287"/>
    </location>
</feature>
<dbReference type="Pfam" id="PF07690">
    <property type="entry name" value="MFS_1"/>
    <property type="match status" value="1"/>
</dbReference>
<dbReference type="KEGG" id="otk:C6570_09265"/>
<proteinExistence type="predicted"/>
<keyword evidence="3 4" id="KW-0472">Membrane</keyword>
<dbReference type="InterPro" id="IPR050327">
    <property type="entry name" value="Proton-linked_MCT"/>
</dbReference>
<feature type="transmembrane region" description="Helical" evidence="4">
    <location>
        <begin position="299"/>
        <end position="317"/>
    </location>
</feature>
<feature type="transmembrane region" description="Helical" evidence="4">
    <location>
        <begin position="27"/>
        <end position="51"/>
    </location>
</feature>
<dbReference type="AlphaFoldDB" id="A0A2S0MES8"/>
<dbReference type="OrthoDB" id="3573349at2"/>
<dbReference type="InterPro" id="IPR020846">
    <property type="entry name" value="MFS_dom"/>
</dbReference>
<dbReference type="PROSITE" id="PS50850">
    <property type="entry name" value="MFS"/>
    <property type="match status" value="1"/>
</dbReference>
<sequence length="424" mass="44577">MPPNNARDRPTDDGASLVDSRTAAWRLLTTLGLVALGNSSMYVVSVVLPAVQAEFGVGRGAASLPYTLMMVSLGLGGIFTGRLADRHGIAPVLTMGAAAVCAGYLWAALSPSIWSFGLAHALLGFLGGAATFAPLMADTTLWWAKRRGMAVAVCASGNYLAGAVWPPLAQWGITHYGWRPTYMVLGLVCGVGMALLALRMRQPPPALNAAAAAPVAGRASPSDRPFGLPPVQAQWWLCVAGVACCVAMAMPQVHIVAYCTDLGYGAVRGAEMLSVMLLCGIVSRLVSGWICDHIGGIRTLLLGSALQGLALLLFLPFNGLVPLYVISGLFGLFQGGIVPSYAIIVREHFSPREAGARVGAVIMATMLGMALGGWMSGFIFDQTGSYRAAFLNGIAWNLLNLSIASWLYWRTRTGGGAHARWRAG</sequence>
<feature type="transmembrane region" description="Helical" evidence="4">
    <location>
        <begin position="113"/>
        <end position="137"/>
    </location>
</feature>
<name>A0A2S0MES8_9BURK</name>
<dbReference type="RefSeq" id="WP_106702947.1">
    <property type="nucleotide sequence ID" value="NZ_CP027666.1"/>
</dbReference>
<dbReference type="Proteomes" id="UP000239709">
    <property type="component" value="Chromosome"/>
</dbReference>
<evidence type="ECO:0000256" key="3">
    <source>
        <dbReference type="ARBA" id="ARBA00023136"/>
    </source>
</evidence>
<dbReference type="Gene3D" id="1.20.1250.20">
    <property type="entry name" value="MFS general substrate transporter like domains"/>
    <property type="match status" value="1"/>
</dbReference>
<dbReference type="InterPro" id="IPR036259">
    <property type="entry name" value="MFS_trans_sf"/>
</dbReference>
<keyword evidence="7" id="KW-1185">Reference proteome</keyword>
<evidence type="ECO:0000256" key="4">
    <source>
        <dbReference type="SAM" id="Phobius"/>
    </source>
</evidence>
<dbReference type="CDD" id="cd17355">
    <property type="entry name" value="MFS_YcxA_like"/>
    <property type="match status" value="1"/>
</dbReference>
<evidence type="ECO:0000256" key="2">
    <source>
        <dbReference type="ARBA" id="ARBA00022989"/>
    </source>
</evidence>
<feature type="domain" description="Major facilitator superfamily (MFS) profile" evidence="5">
    <location>
        <begin position="25"/>
        <end position="412"/>
    </location>
</feature>
<keyword evidence="1 4" id="KW-0812">Transmembrane</keyword>
<evidence type="ECO:0000256" key="1">
    <source>
        <dbReference type="ARBA" id="ARBA00022692"/>
    </source>
</evidence>
<keyword evidence="2 4" id="KW-1133">Transmembrane helix</keyword>
<feature type="transmembrane region" description="Helical" evidence="4">
    <location>
        <begin position="180"/>
        <end position="198"/>
    </location>
</feature>
<dbReference type="SUPFAM" id="SSF103473">
    <property type="entry name" value="MFS general substrate transporter"/>
    <property type="match status" value="1"/>
</dbReference>
<accession>A0A2S0MES8</accession>